<dbReference type="OrthoDB" id="5353095at2759"/>
<protein>
    <submittedName>
        <fullName evidence="1">Uncharacterized protein</fullName>
    </submittedName>
</protein>
<keyword evidence="2" id="KW-1185">Reference proteome</keyword>
<dbReference type="EMBL" id="KK113087">
    <property type="protein sequence ID" value="KFM59310.1"/>
    <property type="molecule type" value="Genomic_DNA"/>
</dbReference>
<organism evidence="1 2">
    <name type="scientific">Stegodyphus mimosarum</name>
    <name type="common">African social velvet spider</name>
    <dbReference type="NCBI Taxonomy" id="407821"/>
    <lineage>
        <taxon>Eukaryota</taxon>
        <taxon>Metazoa</taxon>
        <taxon>Ecdysozoa</taxon>
        <taxon>Arthropoda</taxon>
        <taxon>Chelicerata</taxon>
        <taxon>Arachnida</taxon>
        <taxon>Araneae</taxon>
        <taxon>Araneomorphae</taxon>
        <taxon>Entelegynae</taxon>
        <taxon>Eresoidea</taxon>
        <taxon>Eresidae</taxon>
        <taxon>Stegodyphus</taxon>
    </lineage>
</organism>
<feature type="non-terminal residue" evidence="1">
    <location>
        <position position="33"/>
    </location>
</feature>
<gene>
    <name evidence="1" type="ORF">X975_11362</name>
</gene>
<reference evidence="1 2" key="1">
    <citation type="submission" date="2013-11" db="EMBL/GenBank/DDBJ databases">
        <title>Genome sequencing of Stegodyphus mimosarum.</title>
        <authorList>
            <person name="Bechsgaard J."/>
        </authorList>
    </citation>
    <scope>NUCLEOTIDE SEQUENCE [LARGE SCALE GENOMIC DNA]</scope>
</reference>
<accession>A0A087T2H1</accession>
<dbReference type="AlphaFoldDB" id="A0A087T2H1"/>
<proteinExistence type="predicted"/>
<sequence length="33" mass="3801">MCLEFGVLVALEFSLLLSTSEILPHYQRLVYES</sequence>
<name>A0A087T2H1_STEMI</name>
<dbReference type="Proteomes" id="UP000054359">
    <property type="component" value="Unassembled WGS sequence"/>
</dbReference>
<dbReference type="STRING" id="407821.A0A087T2H1"/>
<evidence type="ECO:0000313" key="1">
    <source>
        <dbReference type="EMBL" id="KFM59310.1"/>
    </source>
</evidence>
<evidence type="ECO:0000313" key="2">
    <source>
        <dbReference type="Proteomes" id="UP000054359"/>
    </source>
</evidence>